<dbReference type="GO" id="GO:0030428">
    <property type="term" value="C:cell septum"/>
    <property type="evidence" value="ECO:0007669"/>
    <property type="project" value="TreeGrafter"/>
</dbReference>
<name>A0A4V3YWT5_9BURK</name>
<comment type="caution">
    <text evidence="11">The sequence shown here is derived from an EMBL/GenBank/DDBJ whole genome shotgun (WGS) entry which is preliminary data.</text>
</comment>
<dbReference type="OrthoDB" id="5297208at2"/>
<organism evidence="11 12">
    <name type="scientific">Lampropedia aestuarii</name>
    <dbReference type="NCBI Taxonomy" id="2562762"/>
    <lineage>
        <taxon>Bacteria</taxon>
        <taxon>Pseudomonadati</taxon>
        <taxon>Pseudomonadota</taxon>
        <taxon>Betaproteobacteria</taxon>
        <taxon>Burkholderiales</taxon>
        <taxon>Comamonadaceae</taxon>
        <taxon>Lampropedia</taxon>
    </lineage>
</organism>
<evidence type="ECO:0000313" key="12">
    <source>
        <dbReference type="Proteomes" id="UP000306236"/>
    </source>
</evidence>
<dbReference type="GO" id="GO:0000917">
    <property type="term" value="P:division septum assembly"/>
    <property type="evidence" value="ECO:0007669"/>
    <property type="project" value="UniProtKB-KW"/>
</dbReference>
<accession>A0A4V3YWT5</accession>
<dbReference type="Proteomes" id="UP000306236">
    <property type="component" value="Unassembled WGS sequence"/>
</dbReference>
<dbReference type="PANTHER" id="PTHR34981">
    <property type="entry name" value="CELL DIVISION PROTEIN ZAPA"/>
    <property type="match status" value="1"/>
</dbReference>
<evidence type="ECO:0000256" key="6">
    <source>
        <dbReference type="ARBA" id="ARBA00023306"/>
    </source>
</evidence>
<dbReference type="Gene3D" id="3.30.160.880">
    <property type="entry name" value="Cell division protein ZapA protomer, N-terminal domain"/>
    <property type="match status" value="1"/>
</dbReference>
<keyword evidence="3" id="KW-0963">Cytoplasm</keyword>
<dbReference type="PANTHER" id="PTHR34981:SF1">
    <property type="entry name" value="CELL DIVISION PROTEIN ZAPA"/>
    <property type="match status" value="1"/>
</dbReference>
<keyword evidence="6" id="KW-0131">Cell cycle</keyword>
<dbReference type="InterPro" id="IPR036192">
    <property type="entry name" value="Cell_div_ZapA-like_sf"/>
</dbReference>
<evidence type="ECO:0000256" key="9">
    <source>
        <dbReference type="ARBA" id="ARBA00033158"/>
    </source>
</evidence>
<evidence type="ECO:0000256" key="4">
    <source>
        <dbReference type="ARBA" id="ARBA00022618"/>
    </source>
</evidence>
<comment type="function">
    <text evidence="7">Activator of cell division through the inhibition of FtsZ GTPase activity, therefore promoting FtsZ assembly into bundles of protofilaments necessary for the formation of the division Z ring. It is recruited early at mid-cell but it is not essential for cell division.</text>
</comment>
<evidence type="ECO:0000256" key="2">
    <source>
        <dbReference type="ARBA" id="ARBA00015195"/>
    </source>
</evidence>
<dbReference type="SUPFAM" id="SSF102829">
    <property type="entry name" value="Cell division protein ZapA-like"/>
    <property type="match status" value="1"/>
</dbReference>
<dbReference type="GO" id="GO:0005829">
    <property type="term" value="C:cytosol"/>
    <property type="evidence" value="ECO:0007669"/>
    <property type="project" value="TreeGrafter"/>
</dbReference>
<proteinExistence type="predicted"/>
<evidence type="ECO:0000256" key="3">
    <source>
        <dbReference type="ARBA" id="ARBA00022490"/>
    </source>
</evidence>
<dbReference type="Gene3D" id="1.20.5.50">
    <property type="match status" value="1"/>
</dbReference>
<evidence type="ECO:0000256" key="7">
    <source>
        <dbReference type="ARBA" id="ARBA00024910"/>
    </source>
</evidence>
<dbReference type="GO" id="GO:0000921">
    <property type="term" value="P:septin ring assembly"/>
    <property type="evidence" value="ECO:0007669"/>
    <property type="project" value="TreeGrafter"/>
</dbReference>
<keyword evidence="4 11" id="KW-0132">Cell division</keyword>
<comment type="subunit">
    <text evidence="8">Homodimer. Interacts with FtsZ.</text>
</comment>
<keyword evidence="12" id="KW-1185">Reference proteome</keyword>
<evidence type="ECO:0000256" key="10">
    <source>
        <dbReference type="SAM" id="MobiDB-lite"/>
    </source>
</evidence>
<dbReference type="InterPro" id="IPR007838">
    <property type="entry name" value="Cell_div_ZapA-like"/>
</dbReference>
<protein>
    <recommendedName>
        <fullName evidence="2">Cell division protein ZapA</fullName>
    </recommendedName>
    <alternativeName>
        <fullName evidence="9">Z ring-associated protein ZapA</fullName>
    </alternativeName>
</protein>
<dbReference type="GO" id="GO:0043093">
    <property type="term" value="P:FtsZ-dependent cytokinesis"/>
    <property type="evidence" value="ECO:0007669"/>
    <property type="project" value="TreeGrafter"/>
</dbReference>
<dbReference type="Pfam" id="PF05164">
    <property type="entry name" value="ZapA"/>
    <property type="match status" value="1"/>
</dbReference>
<dbReference type="InterPro" id="IPR042233">
    <property type="entry name" value="Cell_div_ZapA_N"/>
</dbReference>
<dbReference type="EMBL" id="SSWX01000015">
    <property type="protein sequence ID" value="THJ32442.1"/>
    <property type="molecule type" value="Genomic_DNA"/>
</dbReference>
<evidence type="ECO:0000313" key="11">
    <source>
        <dbReference type="EMBL" id="THJ32442.1"/>
    </source>
</evidence>
<feature type="region of interest" description="Disordered" evidence="10">
    <location>
        <begin position="154"/>
        <end position="191"/>
    </location>
</feature>
<evidence type="ECO:0000256" key="1">
    <source>
        <dbReference type="ARBA" id="ARBA00004496"/>
    </source>
</evidence>
<reference evidence="11 12" key="1">
    <citation type="submission" date="2019-04" db="EMBL/GenBank/DDBJ databases">
        <title>Lampropedia sp YIM MLB12 draf genome.</title>
        <authorList>
            <person name="Wang Y.-X."/>
        </authorList>
    </citation>
    <scope>NUCLEOTIDE SEQUENCE [LARGE SCALE GENOMIC DNA]</scope>
    <source>
        <strain evidence="11 12">YIM MLB12</strain>
    </source>
</reference>
<dbReference type="AlphaFoldDB" id="A0A4V3YWT5"/>
<keyword evidence="5" id="KW-0717">Septation</keyword>
<gene>
    <name evidence="11" type="ORF">E8K88_12135</name>
</gene>
<evidence type="ECO:0000256" key="8">
    <source>
        <dbReference type="ARBA" id="ARBA00026068"/>
    </source>
</evidence>
<feature type="compositionally biased region" description="Polar residues" evidence="10">
    <location>
        <begin position="171"/>
        <end position="191"/>
    </location>
</feature>
<dbReference type="GO" id="GO:0032153">
    <property type="term" value="C:cell division site"/>
    <property type="evidence" value="ECO:0007669"/>
    <property type="project" value="TreeGrafter"/>
</dbReference>
<comment type="subcellular location">
    <subcellularLocation>
        <location evidence="1">Cytoplasm</location>
    </subcellularLocation>
</comment>
<sequence length="191" mass="20190">MNQVEVKILQQSYLLACKEGQEARLTEAVSLVDGAMTRIHDAGKVRARERIAVLAALNLAYELGDLRQAHAQLLEQLPPPSASGTAEEAEQSLYGPEAAAAFSAQSLALEALVARLEAVLNPTMDQADVPAEVQPQTAPDADMEAALGFESTSETLAEAQASEPEAGAVQHTETNTAQSQHAGLFNNANPF</sequence>
<evidence type="ECO:0000256" key="5">
    <source>
        <dbReference type="ARBA" id="ARBA00023210"/>
    </source>
</evidence>